<dbReference type="GO" id="GO:0012505">
    <property type="term" value="C:endomembrane system"/>
    <property type="evidence" value="ECO:0007669"/>
    <property type="project" value="UniProtKB-SubCell"/>
</dbReference>
<evidence type="ECO:0000256" key="3">
    <source>
        <dbReference type="ARBA" id="ARBA00022989"/>
    </source>
</evidence>
<evidence type="ECO:0000256" key="2">
    <source>
        <dbReference type="ARBA" id="ARBA00022692"/>
    </source>
</evidence>
<protein>
    <recommendedName>
        <fullName evidence="6">DUF1232 domain-containing protein</fullName>
    </recommendedName>
</protein>
<dbReference type="Pfam" id="PF06803">
    <property type="entry name" value="DUF1232"/>
    <property type="match status" value="1"/>
</dbReference>
<keyword evidence="8" id="KW-1185">Reference proteome</keyword>
<evidence type="ECO:0000256" key="4">
    <source>
        <dbReference type="ARBA" id="ARBA00023136"/>
    </source>
</evidence>
<comment type="subcellular location">
    <subcellularLocation>
        <location evidence="1">Endomembrane system</location>
        <topology evidence="1">Multi-pass membrane protein</topology>
    </subcellularLocation>
</comment>
<evidence type="ECO:0000313" key="7">
    <source>
        <dbReference type="EMBL" id="GGB06908.1"/>
    </source>
</evidence>
<proteinExistence type="predicted"/>
<dbReference type="AlphaFoldDB" id="A0A916SM61"/>
<keyword evidence="2 5" id="KW-0812">Transmembrane</keyword>
<sequence length="88" mass="9212">MTEGVLSQRPRAYSVRMGRNRKVISAVLVAAAALVYGMSPIDVIPELLTGPLGLTDDFAVLLGAGVAVWKLLGGREPRAGDATPPPSR</sequence>
<dbReference type="Proteomes" id="UP000606922">
    <property type="component" value="Unassembled WGS sequence"/>
</dbReference>
<evidence type="ECO:0000256" key="5">
    <source>
        <dbReference type="SAM" id="Phobius"/>
    </source>
</evidence>
<organism evidence="7 8">
    <name type="scientific">Conyzicola nivalis</name>
    <dbReference type="NCBI Taxonomy" id="1477021"/>
    <lineage>
        <taxon>Bacteria</taxon>
        <taxon>Bacillati</taxon>
        <taxon>Actinomycetota</taxon>
        <taxon>Actinomycetes</taxon>
        <taxon>Micrococcales</taxon>
        <taxon>Microbacteriaceae</taxon>
        <taxon>Conyzicola</taxon>
    </lineage>
</organism>
<gene>
    <name evidence="7" type="ORF">GCM10010979_21830</name>
</gene>
<reference evidence="7" key="2">
    <citation type="submission" date="2020-09" db="EMBL/GenBank/DDBJ databases">
        <authorList>
            <person name="Sun Q."/>
            <person name="Zhou Y."/>
        </authorList>
    </citation>
    <scope>NUCLEOTIDE SEQUENCE</scope>
    <source>
        <strain evidence="7">CGMCC 1.12813</strain>
    </source>
</reference>
<name>A0A916SM61_9MICO</name>
<accession>A0A916SM61</accession>
<feature type="domain" description="DUF1232" evidence="6">
    <location>
        <begin position="27"/>
        <end position="62"/>
    </location>
</feature>
<evidence type="ECO:0000259" key="6">
    <source>
        <dbReference type="Pfam" id="PF06803"/>
    </source>
</evidence>
<comment type="caution">
    <text evidence="7">The sequence shown here is derived from an EMBL/GenBank/DDBJ whole genome shotgun (WGS) entry which is preliminary data.</text>
</comment>
<evidence type="ECO:0000313" key="8">
    <source>
        <dbReference type="Proteomes" id="UP000606922"/>
    </source>
</evidence>
<dbReference type="InterPro" id="IPR010652">
    <property type="entry name" value="DUF1232"/>
</dbReference>
<evidence type="ECO:0000256" key="1">
    <source>
        <dbReference type="ARBA" id="ARBA00004127"/>
    </source>
</evidence>
<keyword evidence="3 5" id="KW-1133">Transmembrane helix</keyword>
<dbReference type="EMBL" id="BMGB01000001">
    <property type="protein sequence ID" value="GGB06908.1"/>
    <property type="molecule type" value="Genomic_DNA"/>
</dbReference>
<keyword evidence="4 5" id="KW-0472">Membrane</keyword>
<reference evidence="7" key="1">
    <citation type="journal article" date="2014" name="Int. J. Syst. Evol. Microbiol.">
        <title>Complete genome sequence of Corynebacterium casei LMG S-19264T (=DSM 44701T), isolated from a smear-ripened cheese.</title>
        <authorList>
            <consortium name="US DOE Joint Genome Institute (JGI-PGF)"/>
            <person name="Walter F."/>
            <person name="Albersmeier A."/>
            <person name="Kalinowski J."/>
            <person name="Ruckert C."/>
        </authorList>
    </citation>
    <scope>NUCLEOTIDE SEQUENCE</scope>
    <source>
        <strain evidence="7">CGMCC 1.12813</strain>
    </source>
</reference>
<feature type="transmembrane region" description="Helical" evidence="5">
    <location>
        <begin position="23"/>
        <end position="41"/>
    </location>
</feature>